<dbReference type="AlphaFoldDB" id="A0A540VKM3"/>
<dbReference type="Gene3D" id="1.25.40.10">
    <property type="entry name" value="Tetratricopeptide repeat domain"/>
    <property type="match status" value="1"/>
</dbReference>
<feature type="signal peptide" evidence="1">
    <location>
        <begin position="1"/>
        <end position="18"/>
    </location>
</feature>
<comment type="caution">
    <text evidence="2">The sequence shown here is derived from an EMBL/GenBank/DDBJ whole genome shotgun (WGS) entry which is preliminary data.</text>
</comment>
<accession>A0A540VKM3</accession>
<protein>
    <recommendedName>
        <fullName evidence="4">Tetratricopeptide repeat protein</fullName>
    </recommendedName>
</protein>
<dbReference type="Proteomes" id="UP000315400">
    <property type="component" value="Unassembled WGS sequence"/>
</dbReference>
<name>A0A540VKM3_9GAMM</name>
<evidence type="ECO:0000256" key="1">
    <source>
        <dbReference type="SAM" id="SignalP"/>
    </source>
</evidence>
<organism evidence="2 3">
    <name type="scientific">Spiribacter salinus</name>
    <dbReference type="NCBI Taxonomy" id="1335746"/>
    <lineage>
        <taxon>Bacteria</taxon>
        <taxon>Pseudomonadati</taxon>
        <taxon>Pseudomonadota</taxon>
        <taxon>Gammaproteobacteria</taxon>
        <taxon>Chromatiales</taxon>
        <taxon>Ectothiorhodospiraceae</taxon>
        <taxon>Spiribacter</taxon>
    </lineage>
</organism>
<reference evidence="2 3" key="1">
    <citation type="submission" date="2019-06" db="EMBL/GenBank/DDBJ databases">
        <title>Metagenome assembled Genome of Spiribacter salinus SL48-SHIP from the microbial mat of Salt Lake 48 (Novosibirsk region, Russia).</title>
        <authorList>
            <person name="Shipova A."/>
            <person name="Rozanov A.S."/>
            <person name="Bryanskaya A.V."/>
            <person name="Peltek S.E."/>
        </authorList>
    </citation>
    <scope>NUCLEOTIDE SEQUENCE [LARGE SCALE GENOMIC DNA]</scope>
    <source>
        <strain evidence="2">SL48-SHIP-2</strain>
    </source>
</reference>
<evidence type="ECO:0000313" key="2">
    <source>
        <dbReference type="EMBL" id="TQE97301.1"/>
    </source>
</evidence>
<keyword evidence="1" id="KW-0732">Signal</keyword>
<proteinExistence type="predicted"/>
<dbReference type="EMBL" id="VIFK01000313">
    <property type="protein sequence ID" value="TQE97301.1"/>
    <property type="molecule type" value="Genomic_DNA"/>
</dbReference>
<gene>
    <name evidence="2" type="ORF">FKY71_16160</name>
</gene>
<evidence type="ECO:0008006" key="4">
    <source>
        <dbReference type="Google" id="ProtNLM"/>
    </source>
</evidence>
<evidence type="ECO:0000313" key="3">
    <source>
        <dbReference type="Proteomes" id="UP000315400"/>
    </source>
</evidence>
<sequence>MLRTTVLLMFLSMGALQAQDVIEVASAKRAASLAAEVFYLARDVGDRMSQHLIGAEVDYDPAEWDEVIRLADEAVVLNPHMHQPRSAKLFALVATERKGEDEIRDCALEILEVYADDIPALVVLVEYHRIHGNDDQVLQYKERALEVDPGLGPALDLILMGD</sequence>
<dbReference type="InterPro" id="IPR011990">
    <property type="entry name" value="TPR-like_helical_dom_sf"/>
</dbReference>
<feature type="chain" id="PRO_5021732883" description="Tetratricopeptide repeat protein" evidence="1">
    <location>
        <begin position="19"/>
        <end position="162"/>
    </location>
</feature>